<dbReference type="GO" id="GO:0004673">
    <property type="term" value="F:protein histidine kinase activity"/>
    <property type="evidence" value="ECO:0007669"/>
    <property type="project" value="UniProtKB-EC"/>
</dbReference>
<evidence type="ECO:0000259" key="6">
    <source>
        <dbReference type="PROSITE" id="PS50109"/>
    </source>
</evidence>
<sequence length="345" mass="39931">MRTIIFVAFFMSYMANFIFISTYQYEALTVWLISVNTILNNHWILWLTLLTFGSLLLLLWMYCRKNYQEILRKERLMISKLESEANLSGKKTREEHAPHLVQLYQELTLANQDIEIFLYKAYHNFLGPIATIRGICNVAVLDGQEENGDTYFSQVSQVANNMQTMLEKLLEVSVIHDHSLDVAPLPLSSFLVDYQKKQPRTEQSIQAHFHLSLPNTVQVYADPFLLSTTIEKIISSAHHFRATKAHTLAEIFVTYHETPDYDVIHLKEYDLALPTDTIDNLFKMFYRSTFSPDDHGLGFYASRYALRRMGGDIAIESGAGYIIFCLKLPKFRIQSTYGLDKIRRA</sequence>
<dbReference type="GO" id="GO:0030295">
    <property type="term" value="F:protein kinase activator activity"/>
    <property type="evidence" value="ECO:0007669"/>
    <property type="project" value="TreeGrafter"/>
</dbReference>
<dbReference type="GO" id="GO:0007234">
    <property type="term" value="P:osmosensory signaling via phosphorelay pathway"/>
    <property type="evidence" value="ECO:0007669"/>
    <property type="project" value="TreeGrafter"/>
</dbReference>
<dbReference type="PANTHER" id="PTHR42878:SF14">
    <property type="entry name" value="OSMOLARITY TWO-COMPONENT SYSTEM PROTEIN SSK1"/>
    <property type="match status" value="1"/>
</dbReference>
<protein>
    <recommendedName>
        <fullName evidence="2">histidine kinase</fullName>
        <ecNumber evidence="2">2.7.13.3</ecNumber>
    </recommendedName>
</protein>
<dbReference type="PANTHER" id="PTHR42878">
    <property type="entry name" value="TWO-COMPONENT HISTIDINE KINASE"/>
    <property type="match status" value="1"/>
</dbReference>
<reference evidence="7" key="2">
    <citation type="journal article" date="2024" name="Antonie Van Leeuwenhoek">
        <title>Roseihalotalea indica gen. nov., sp. nov., a halophilic Bacteroidetes from mesopelagic Southwest Indian Ocean with higher carbohydrate metabolic potential.</title>
        <authorList>
            <person name="Chen B."/>
            <person name="Zhang M."/>
            <person name="Lin D."/>
            <person name="Ye J."/>
            <person name="Tang K."/>
        </authorList>
    </citation>
    <scope>NUCLEOTIDE SEQUENCE</scope>
    <source>
        <strain evidence="7">TK19036</strain>
    </source>
</reference>
<keyword evidence="5" id="KW-0812">Transmembrane</keyword>
<evidence type="ECO:0000256" key="1">
    <source>
        <dbReference type="ARBA" id="ARBA00000085"/>
    </source>
</evidence>
<evidence type="ECO:0000256" key="4">
    <source>
        <dbReference type="ARBA" id="ARBA00022777"/>
    </source>
</evidence>
<accession>A0AA49GTJ9</accession>
<dbReference type="Gene3D" id="3.30.565.10">
    <property type="entry name" value="Histidine kinase-like ATPase, C-terminal domain"/>
    <property type="match status" value="1"/>
</dbReference>
<keyword evidence="3" id="KW-0808">Transferase</keyword>
<keyword evidence="5" id="KW-1133">Transmembrane helix</keyword>
<keyword evidence="4 7" id="KW-0418">Kinase</keyword>
<dbReference type="InterPro" id="IPR050351">
    <property type="entry name" value="BphY/WalK/GraS-like"/>
</dbReference>
<name>A0AA49GTJ9_9BACT</name>
<dbReference type="InterPro" id="IPR036890">
    <property type="entry name" value="HATPase_C_sf"/>
</dbReference>
<evidence type="ECO:0000256" key="3">
    <source>
        <dbReference type="ARBA" id="ARBA00022679"/>
    </source>
</evidence>
<evidence type="ECO:0000313" key="7">
    <source>
        <dbReference type="EMBL" id="WKN38446.1"/>
    </source>
</evidence>
<feature type="domain" description="Histidine kinase" evidence="6">
    <location>
        <begin position="120"/>
        <end position="332"/>
    </location>
</feature>
<dbReference type="GO" id="GO:0000156">
    <property type="term" value="F:phosphorelay response regulator activity"/>
    <property type="evidence" value="ECO:0007669"/>
    <property type="project" value="TreeGrafter"/>
</dbReference>
<evidence type="ECO:0000256" key="5">
    <source>
        <dbReference type="SAM" id="Phobius"/>
    </source>
</evidence>
<dbReference type="InterPro" id="IPR005467">
    <property type="entry name" value="His_kinase_dom"/>
</dbReference>
<feature type="transmembrane region" description="Helical" evidence="5">
    <location>
        <begin position="5"/>
        <end position="23"/>
    </location>
</feature>
<reference evidence="7" key="1">
    <citation type="journal article" date="2023" name="Comput. Struct. Biotechnol. J.">
        <title>Discovery of a novel marine Bacteroidetes with a rich repertoire of carbohydrate-active enzymes.</title>
        <authorList>
            <person name="Chen B."/>
            <person name="Liu G."/>
            <person name="Chen Q."/>
            <person name="Wang H."/>
            <person name="Liu L."/>
            <person name="Tang K."/>
        </authorList>
    </citation>
    <scope>NUCLEOTIDE SEQUENCE</scope>
    <source>
        <strain evidence="7">TK19036</strain>
    </source>
</reference>
<evidence type="ECO:0000256" key="2">
    <source>
        <dbReference type="ARBA" id="ARBA00012438"/>
    </source>
</evidence>
<feature type="transmembrane region" description="Helical" evidence="5">
    <location>
        <begin position="43"/>
        <end position="63"/>
    </location>
</feature>
<dbReference type="EC" id="2.7.13.3" evidence="2"/>
<keyword evidence="5" id="KW-0472">Membrane</keyword>
<dbReference type="AlphaFoldDB" id="A0AA49GTJ9"/>
<gene>
    <name evidence="7" type="ORF">K4G66_06990</name>
</gene>
<organism evidence="7">
    <name type="scientific">Roseihalotalea indica</name>
    <dbReference type="NCBI Taxonomy" id="2867963"/>
    <lineage>
        <taxon>Bacteria</taxon>
        <taxon>Pseudomonadati</taxon>
        <taxon>Bacteroidota</taxon>
        <taxon>Cytophagia</taxon>
        <taxon>Cytophagales</taxon>
        <taxon>Catalimonadaceae</taxon>
        <taxon>Roseihalotalea</taxon>
    </lineage>
</organism>
<dbReference type="PROSITE" id="PS50109">
    <property type="entry name" value="HIS_KIN"/>
    <property type="match status" value="1"/>
</dbReference>
<proteinExistence type="predicted"/>
<dbReference type="SUPFAM" id="SSF55874">
    <property type="entry name" value="ATPase domain of HSP90 chaperone/DNA topoisomerase II/histidine kinase"/>
    <property type="match status" value="1"/>
</dbReference>
<comment type="catalytic activity">
    <reaction evidence="1">
        <text>ATP + protein L-histidine = ADP + protein N-phospho-L-histidine.</text>
        <dbReference type="EC" id="2.7.13.3"/>
    </reaction>
</comment>
<dbReference type="EMBL" id="CP120682">
    <property type="protein sequence ID" value="WKN38446.1"/>
    <property type="molecule type" value="Genomic_DNA"/>
</dbReference>